<evidence type="ECO:0000256" key="3">
    <source>
        <dbReference type="ARBA" id="ARBA00023239"/>
    </source>
</evidence>
<evidence type="ECO:0000256" key="4">
    <source>
        <dbReference type="ARBA" id="ARBA00023709"/>
    </source>
</evidence>
<evidence type="ECO:0000313" key="7">
    <source>
        <dbReference type="EMBL" id="CAA9461015.1"/>
    </source>
</evidence>
<evidence type="ECO:0000256" key="5">
    <source>
        <dbReference type="ARBA" id="ARBA00023717"/>
    </source>
</evidence>
<evidence type="ECO:0000256" key="2">
    <source>
        <dbReference type="ARBA" id="ARBA00012076"/>
    </source>
</evidence>
<dbReference type="GO" id="GO:0006635">
    <property type="term" value="P:fatty acid beta-oxidation"/>
    <property type="evidence" value="ECO:0007669"/>
    <property type="project" value="TreeGrafter"/>
</dbReference>
<keyword evidence="3 7" id="KW-0456">Lyase</keyword>
<proteinExistence type="inferred from homology"/>
<organism evidence="7">
    <name type="scientific">uncultured Rubrobacteraceae bacterium</name>
    <dbReference type="NCBI Taxonomy" id="349277"/>
    <lineage>
        <taxon>Bacteria</taxon>
        <taxon>Bacillati</taxon>
        <taxon>Actinomycetota</taxon>
        <taxon>Rubrobacteria</taxon>
        <taxon>Rubrobacterales</taxon>
        <taxon>Rubrobacteraceae</taxon>
        <taxon>environmental samples</taxon>
    </lineage>
</organism>
<dbReference type="GO" id="GO:0004300">
    <property type="term" value="F:enoyl-CoA hydratase activity"/>
    <property type="evidence" value="ECO:0007669"/>
    <property type="project" value="UniProtKB-EC"/>
</dbReference>
<dbReference type="Gene3D" id="1.10.12.10">
    <property type="entry name" value="Lyase 2-enoyl-coa Hydratase, Chain A, domain 2"/>
    <property type="match status" value="1"/>
</dbReference>
<name>A0A6J4R968_9ACTN</name>
<protein>
    <recommendedName>
        <fullName evidence="2">enoyl-CoA hydratase</fullName>
        <ecNumber evidence="2">4.2.1.17</ecNumber>
    </recommendedName>
</protein>
<dbReference type="AlphaFoldDB" id="A0A6J4R968"/>
<dbReference type="InterPro" id="IPR014748">
    <property type="entry name" value="Enoyl-CoA_hydra_C"/>
</dbReference>
<reference evidence="7" key="1">
    <citation type="submission" date="2020-02" db="EMBL/GenBank/DDBJ databases">
        <authorList>
            <person name="Meier V. D."/>
        </authorList>
    </citation>
    <scope>NUCLEOTIDE SEQUENCE</scope>
    <source>
        <strain evidence="7">AVDCRST_MAG25</strain>
    </source>
</reference>
<comment type="catalytic activity">
    <reaction evidence="4">
        <text>a (3S)-3-hydroxyacyl-CoA = a (2E)-enoyl-CoA + H2O</text>
        <dbReference type="Rhea" id="RHEA:16105"/>
        <dbReference type="ChEBI" id="CHEBI:15377"/>
        <dbReference type="ChEBI" id="CHEBI:57318"/>
        <dbReference type="ChEBI" id="CHEBI:58856"/>
        <dbReference type="EC" id="4.2.1.17"/>
    </reaction>
</comment>
<dbReference type="SUPFAM" id="SSF52096">
    <property type="entry name" value="ClpP/crotonase"/>
    <property type="match status" value="1"/>
</dbReference>
<accession>A0A6J4R968</accession>
<dbReference type="Gene3D" id="3.90.226.10">
    <property type="entry name" value="2-enoyl-CoA Hydratase, Chain A, domain 1"/>
    <property type="match status" value="1"/>
</dbReference>
<dbReference type="Pfam" id="PF00378">
    <property type="entry name" value="ECH_1"/>
    <property type="match status" value="1"/>
</dbReference>
<gene>
    <name evidence="7" type="ORF">AVDCRST_MAG25-801</name>
</gene>
<dbReference type="EC" id="4.2.1.17" evidence="2"/>
<comment type="catalytic activity">
    <reaction evidence="5">
        <text>a 4-saturated-(3S)-3-hydroxyacyl-CoA = a (3E)-enoyl-CoA + H2O</text>
        <dbReference type="Rhea" id="RHEA:20724"/>
        <dbReference type="ChEBI" id="CHEBI:15377"/>
        <dbReference type="ChEBI" id="CHEBI:58521"/>
        <dbReference type="ChEBI" id="CHEBI:137480"/>
        <dbReference type="EC" id="4.2.1.17"/>
    </reaction>
</comment>
<dbReference type="InterPro" id="IPR001753">
    <property type="entry name" value="Enoyl-CoA_hydra/iso"/>
</dbReference>
<dbReference type="EMBL" id="CADCVI010000053">
    <property type="protein sequence ID" value="CAA9461015.1"/>
    <property type="molecule type" value="Genomic_DNA"/>
</dbReference>
<dbReference type="PROSITE" id="PS00166">
    <property type="entry name" value="ENOYL_COA_HYDRATASE"/>
    <property type="match status" value="1"/>
</dbReference>
<dbReference type="PANTHER" id="PTHR11941">
    <property type="entry name" value="ENOYL-COA HYDRATASE-RELATED"/>
    <property type="match status" value="1"/>
</dbReference>
<evidence type="ECO:0000256" key="1">
    <source>
        <dbReference type="ARBA" id="ARBA00005254"/>
    </source>
</evidence>
<dbReference type="InterPro" id="IPR018376">
    <property type="entry name" value="Enoyl-CoA_hyd/isom_CS"/>
</dbReference>
<comment type="similarity">
    <text evidence="1 6">Belongs to the enoyl-CoA hydratase/isomerase family.</text>
</comment>
<evidence type="ECO:0000256" key="6">
    <source>
        <dbReference type="RuleBase" id="RU003707"/>
    </source>
</evidence>
<dbReference type="CDD" id="cd06558">
    <property type="entry name" value="crotonase-like"/>
    <property type="match status" value="1"/>
</dbReference>
<sequence>MASVEVEKRGSVALVTLNRPRVFNAFDREVIRVLTGLAEEFGRDPEVRAVVVAGAGGNFSSGADIAELGGLEGVLEARELTLEAHRMMGAVEDCPKPFVAAVTGNAIGGGQELCLACDLRVAGEGSTFGQVEVNIGSIPSWGGTQRLARTVGVAYAKDLIYTGRLVGAREAFERGLVSRLVPDERVLEEALSLAQRIAEQAPLAIEASKSSLNRAFDNDLAANLAHDADLFSVLYASEDLQEGLRAFLEKRPPEYRGR</sequence>
<dbReference type="FunFam" id="3.90.226.10:FF:000009">
    <property type="entry name" value="Carnitinyl-CoA dehydratase"/>
    <property type="match status" value="1"/>
</dbReference>
<dbReference type="FunFam" id="1.10.12.10:FF:000001">
    <property type="entry name" value="Probable enoyl-CoA hydratase, mitochondrial"/>
    <property type="match status" value="1"/>
</dbReference>
<dbReference type="InterPro" id="IPR029045">
    <property type="entry name" value="ClpP/crotonase-like_dom_sf"/>
</dbReference>
<dbReference type="PANTHER" id="PTHR11941:SF54">
    <property type="entry name" value="ENOYL-COA HYDRATASE, MITOCHONDRIAL"/>
    <property type="match status" value="1"/>
</dbReference>